<feature type="compositionally biased region" description="Low complexity" evidence="1">
    <location>
        <begin position="772"/>
        <end position="783"/>
    </location>
</feature>
<dbReference type="Proteomes" id="UP000305067">
    <property type="component" value="Unassembled WGS sequence"/>
</dbReference>
<accession>A0A5C3QWI2</accession>
<dbReference type="AlphaFoldDB" id="A0A5C3QWI2"/>
<gene>
    <name evidence="2" type="ORF">BDV98DRAFT_560584</name>
</gene>
<keyword evidence="3" id="KW-1185">Reference proteome</keyword>
<feature type="region of interest" description="Disordered" evidence="1">
    <location>
        <begin position="513"/>
        <end position="577"/>
    </location>
</feature>
<proteinExistence type="predicted"/>
<feature type="compositionally biased region" description="Low complexity" evidence="1">
    <location>
        <begin position="314"/>
        <end position="330"/>
    </location>
</feature>
<reference evidence="2 3" key="1">
    <citation type="journal article" date="2019" name="Nat. Ecol. Evol.">
        <title>Megaphylogeny resolves global patterns of mushroom evolution.</title>
        <authorList>
            <person name="Varga T."/>
            <person name="Krizsan K."/>
            <person name="Foldi C."/>
            <person name="Dima B."/>
            <person name="Sanchez-Garcia M."/>
            <person name="Sanchez-Ramirez S."/>
            <person name="Szollosi G.J."/>
            <person name="Szarkandi J.G."/>
            <person name="Papp V."/>
            <person name="Albert L."/>
            <person name="Andreopoulos W."/>
            <person name="Angelini C."/>
            <person name="Antonin V."/>
            <person name="Barry K.W."/>
            <person name="Bougher N.L."/>
            <person name="Buchanan P."/>
            <person name="Buyck B."/>
            <person name="Bense V."/>
            <person name="Catcheside P."/>
            <person name="Chovatia M."/>
            <person name="Cooper J."/>
            <person name="Damon W."/>
            <person name="Desjardin D."/>
            <person name="Finy P."/>
            <person name="Geml J."/>
            <person name="Haridas S."/>
            <person name="Hughes K."/>
            <person name="Justo A."/>
            <person name="Karasinski D."/>
            <person name="Kautmanova I."/>
            <person name="Kiss B."/>
            <person name="Kocsube S."/>
            <person name="Kotiranta H."/>
            <person name="LaButti K.M."/>
            <person name="Lechner B.E."/>
            <person name="Liimatainen K."/>
            <person name="Lipzen A."/>
            <person name="Lukacs Z."/>
            <person name="Mihaltcheva S."/>
            <person name="Morgado L.N."/>
            <person name="Niskanen T."/>
            <person name="Noordeloos M.E."/>
            <person name="Ohm R.A."/>
            <person name="Ortiz-Santana B."/>
            <person name="Ovrebo C."/>
            <person name="Racz N."/>
            <person name="Riley R."/>
            <person name="Savchenko A."/>
            <person name="Shiryaev A."/>
            <person name="Soop K."/>
            <person name="Spirin V."/>
            <person name="Szebenyi C."/>
            <person name="Tomsovsky M."/>
            <person name="Tulloss R.E."/>
            <person name="Uehling J."/>
            <person name="Grigoriev I.V."/>
            <person name="Vagvolgyi C."/>
            <person name="Papp T."/>
            <person name="Martin F.M."/>
            <person name="Miettinen O."/>
            <person name="Hibbett D.S."/>
            <person name="Nagy L.G."/>
        </authorList>
    </citation>
    <scope>NUCLEOTIDE SEQUENCE [LARGE SCALE GENOMIC DNA]</scope>
    <source>
        <strain evidence="2 3">CBS 309.79</strain>
    </source>
</reference>
<evidence type="ECO:0000256" key="1">
    <source>
        <dbReference type="SAM" id="MobiDB-lite"/>
    </source>
</evidence>
<feature type="compositionally biased region" description="Basic and acidic residues" evidence="1">
    <location>
        <begin position="155"/>
        <end position="164"/>
    </location>
</feature>
<name>A0A5C3QWI2_9AGAR</name>
<dbReference type="STRING" id="1884261.A0A5C3QWI2"/>
<organism evidence="2 3">
    <name type="scientific">Pterulicium gracile</name>
    <dbReference type="NCBI Taxonomy" id="1884261"/>
    <lineage>
        <taxon>Eukaryota</taxon>
        <taxon>Fungi</taxon>
        <taxon>Dikarya</taxon>
        <taxon>Basidiomycota</taxon>
        <taxon>Agaricomycotina</taxon>
        <taxon>Agaricomycetes</taxon>
        <taxon>Agaricomycetidae</taxon>
        <taxon>Agaricales</taxon>
        <taxon>Pleurotineae</taxon>
        <taxon>Pterulaceae</taxon>
        <taxon>Pterulicium</taxon>
    </lineage>
</organism>
<feature type="compositionally biased region" description="Polar residues" evidence="1">
    <location>
        <begin position="141"/>
        <end position="153"/>
    </location>
</feature>
<feature type="compositionally biased region" description="Gly residues" evidence="1">
    <location>
        <begin position="863"/>
        <end position="878"/>
    </location>
</feature>
<feature type="compositionally biased region" description="Polar residues" evidence="1">
    <location>
        <begin position="400"/>
        <end position="422"/>
    </location>
</feature>
<dbReference type="EMBL" id="ML178816">
    <property type="protein sequence ID" value="TFL05748.1"/>
    <property type="molecule type" value="Genomic_DNA"/>
</dbReference>
<feature type="region of interest" description="Disordered" evidence="1">
    <location>
        <begin position="859"/>
        <end position="878"/>
    </location>
</feature>
<feature type="region of interest" description="Disordered" evidence="1">
    <location>
        <begin position="28"/>
        <end position="425"/>
    </location>
</feature>
<sequence length="938" mass="99210">MAERPPLHKQETFSYLSYYQSALADVGTFEPPPIAESSTSSSKLGTSKELSIRTSSSSDSDYSSPDTTNLPSTTQARRRPNSGVSRASNDRRRLAIVETRNASNGNTRPSEKSRSKRHMHDTSHKSKSSFSLVAPPDASPSAYQDLTPPSTASNRHRELTEGGRKHNRNATHHAGGSDTEFRQEVARRNSQSAMPKITFSESEKPASTPTPPPSSSKSYFLDVRRNHTANPLSTPAIGESKSAHDPVAAPVVTHVPIGMLDRGSPANSPPMSSPSSSSSYSPASSPAYSPKWPEDSSRHRPGILSVTGSLPGLPRSSNGSSRHSSSPKPSVTLVHSASPSSSNRDLENLHLPPSVEARLRRHLASDAGSVGDGEEEIADLPSFPRSSHAREGAFPPSRIVTKSSSSDPDVTVTGLPTQQIGSRSADALIPGLPTAQDVRYNSAVAELPSSQFHQSPSYIQRGISADASLNSLSSAGTLPLAGPSSEYSKPPKDGLFPIKDGLNLPLRRTGSRVSMGSNAHSEGGHSAHYSVQSHSPSRRTTEIASSVFSPSRSNFPSPTKDYGGLSLQSSSPSTVSHTMYSPVQARKSLPSRVKIKSTSPDAMFFSDLLSKRSAHERTLGYAKKINELYMCDCGLTEWIQNVETPASVPQNAAHHFVPQPRHTSRSSAMSEVSFPRRPDSSVATDLSRVPSPPESTQSLPATLPYPSLAQHKSSGSVRAPVSSIGSNRGLAPISPANTKPTGFFASLGRRTSTRKGGKAGTLSAVSVGTLGPSPLSSPAAAPPRVLTKLSPTSTPKFISKPMPSLPPERGPGGPRAIPNRVARSQTLIVSSPFSSNSGDTMSVKSESGAAVARRPSMFVSSSGSGGGGGGSGGGGGGVTTVPEHMLRDPEFNRQVDKLADLLPQAERRVLAGYLYRSGQDIAAIGQYLEDEQKGRIRR</sequence>
<feature type="compositionally biased region" description="Polar residues" evidence="1">
    <location>
        <begin position="542"/>
        <end position="557"/>
    </location>
</feature>
<protein>
    <submittedName>
        <fullName evidence="2">Uncharacterized protein</fullName>
    </submittedName>
</protein>
<dbReference type="OrthoDB" id="2413468at2759"/>
<feature type="compositionally biased region" description="Low complexity" evidence="1">
    <location>
        <begin position="273"/>
        <end position="290"/>
    </location>
</feature>
<feature type="region of interest" description="Disordered" evidence="1">
    <location>
        <begin position="656"/>
        <end position="812"/>
    </location>
</feature>
<evidence type="ECO:0000313" key="2">
    <source>
        <dbReference type="EMBL" id="TFL05748.1"/>
    </source>
</evidence>
<feature type="compositionally biased region" description="Polar residues" evidence="1">
    <location>
        <begin position="333"/>
        <end position="343"/>
    </location>
</feature>
<evidence type="ECO:0000313" key="3">
    <source>
        <dbReference type="Proteomes" id="UP000305067"/>
    </source>
</evidence>
<feature type="compositionally biased region" description="Low complexity" evidence="1">
    <location>
        <begin position="566"/>
        <end position="577"/>
    </location>
</feature>
<feature type="compositionally biased region" description="Low complexity" evidence="1">
    <location>
        <begin position="36"/>
        <end position="68"/>
    </location>
</feature>